<gene>
    <name evidence="2" type="ORF">HD593_006633</name>
</gene>
<evidence type="ECO:0000256" key="1">
    <source>
        <dbReference type="SAM" id="MobiDB-lite"/>
    </source>
</evidence>
<organism evidence="2 3">
    <name type="scientific">Nonomuraea rubra</name>
    <dbReference type="NCBI Taxonomy" id="46180"/>
    <lineage>
        <taxon>Bacteria</taxon>
        <taxon>Bacillati</taxon>
        <taxon>Actinomycetota</taxon>
        <taxon>Actinomycetes</taxon>
        <taxon>Streptosporangiales</taxon>
        <taxon>Streptosporangiaceae</taxon>
        <taxon>Nonomuraea</taxon>
    </lineage>
</organism>
<dbReference type="AlphaFoldDB" id="A0A7X0NY79"/>
<accession>A0A7X0NY79</accession>
<evidence type="ECO:0000313" key="2">
    <source>
        <dbReference type="EMBL" id="MBB6551838.1"/>
    </source>
</evidence>
<evidence type="ECO:0000313" key="3">
    <source>
        <dbReference type="Proteomes" id="UP000565579"/>
    </source>
</evidence>
<dbReference type="Proteomes" id="UP000565579">
    <property type="component" value="Unassembled WGS sequence"/>
</dbReference>
<reference evidence="2 3" key="1">
    <citation type="submission" date="2020-08" db="EMBL/GenBank/DDBJ databases">
        <title>Sequencing the genomes of 1000 actinobacteria strains.</title>
        <authorList>
            <person name="Klenk H.-P."/>
        </authorList>
    </citation>
    <scope>NUCLEOTIDE SEQUENCE [LARGE SCALE GENOMIC DNA]</scope>
    <source>
        <strain evidence="2 3">DSM 43768</strain>
    </source>
</reference>
<keyword evidence="3" id="KW-1185">Reference proteome</keyword>
<proteinExistence type="predicted"/>
<comment type="caution">
    <text evidence="2">The sequence shown here is derived from an EMBL/GenBank/DDBJ whole genome shotgun (WGS) entry which is preliminary data.</text>
</comment>
<name>A0A7X0NY79_9ACTN</name>
<protein>
    <submittedName>
        <fullName evidence="2">Uncharacterized protein</fullName>
    </submittedName>
</protein>
<sequence>MARHREPADSSGGPAAVHAWLSAVAGPEEEYATLVHRPPRARPTARMPMKRSPAERPELVKGLFPGVAGRWEDSGG</sequence>
<dbReference type="EMBL" id="JACHMI010000001">
    <property type="protein sequence ID" value="MBB6551838.1"/>
    <property type="molecule type" value="Genomic_DNA"/>
</dbReference>
<feature type="region of interest" description="Disordered" evidence="1">
    <location>
        <begin position="32"/>
        <end position="76"/>
    </location>
</feature>